<dbReference type="EMBL" id="FRCP01000005">
    <property type="protein sequence ID" value="SHL95547.1"/>
    <property type="molecule type" value="Genomic_DNA"/>
</dbReference>
<feature type="compositionally biased region" description="Low complexity" evidence="1">
    <location>
        <begin position="33"/>
        <end position="89"/>
    </location>
</feature>
<dbReference type="RefSeq" id="WP_073281851.1">
    <property type="nucleotide sequence ID" value="NZ_FRCP01000005.1"/>
</dbReference>
<accession>A0A1M7EVD0</accession>
<sequence>MRNSKFTKKIFVLGVSATLVAGTMVGCSSNKPNNNATSNTTNSTTNDTSTTNTTTNGSTNDTSTDTASSDTTSTTNTAESTDTTTSTDEAATEAQYVKVQSFDGTTVTALKGELPSDATTFTVGTETVTFKVTDTTTISVESANGTTTGTSDQITSDSILEISLDANNNATAVIVKNL</sequence>
<name>A0A1M7EVD0_9FIRM</name>
<gene>
    <name evidence="3" type="ORF">SAMN02746066_00209</name>
</gene>
<proteinExistence type="predicted"/>
<keyword evidence="4" id="KW-1185">Reference proteome</keyword>
<evidence type="ECO:0000313" key="3">
    <source>
        <dbReference type="EMBL" id="SHL95547.1"/>
    </source>
</evidence>
<evidence type="ECO:0000313" key="4">
    <source>
        <dbReference type="Proteomes" id="UP000184038"/>
    </source>
</evidence>
<evidence type="ECO:0000256" key="2">
    <source>
        <dbReference type="SAM" id="SignalP"/>
    </source>
</evidence>
<evidence type="ECO:0000256" key="1">
    <source>
        <dbReference type="SAM" id="MobiDB-lite"/>
    </source>
</evidence>
<organism evidence="3 4">
    <name type="scientific">Anaerosporobacter mobilis DSM 15930</name>
    <dbReference type="NCBI Taxonomy" id="1120996"/>
    <lineage>
        <taxon>Bacteria</taxon>
        <taxon>Bacillati</taxon>
        <taxon>Bacillota</taxon>
        <taxon>Clostridia</taxon>
        <taxon>Lachnospirales</taxon>
        <taxon>Lachnospiraceae</taxon>
        <taxon>Anaerosporobacter</taxon>
    </lineage>
</organism>
<dbReference type="PROSITE" id="PS51257">
    <property type="entry name" value="PROKAR_LIPOPROTEIN"/>
    <property type="match status" value="1"/>
</dbReference>
<protein>
    <submittedName>
        <fullName evidence="3">Uncharacterized protein</fullName>
    </submittedName>
</protein>
<feature type="signal peptide" evidence="2">
    <location>
        <begin position="1"/>
        <end position="21"/>
    </location>
</feature>
<dbReference type="AlphaFoldDB" id="A0A1M7EVD0"/>
<feature type="chain" id="PRO_5039485564" evidence="2">
    <location>
        <begin position="22"/>
        <end position="178"/>
    </location>
</feature>
<feature type="region of interest" description="Disordered" evidence="1">
    <location>
        <begin position="25"/>
        <end position="89"/>
    </location>
</feature>
<keyword evidence="2" id="KW-0732">Signal</keyword>
<reference evidence="3 4" key="1">
    <citation type="submission" date="2016-11" db="EMBL/GenBank/DDBJ databases">
        <authorList>
            <person name="Jaros S."/>
            <person name="Januszkiewicz K."/>
            <person name="Wedrychowicz H."/>
        </authorList>
    </citation>
    <scope>NUCLEOTIDE SEQUENCE [LARGE SCALE GENOMIC DNA]</scope>
    <source>
        <strain evidence="3 4">DSM 15930</strain>
    </source>
</reference>
<dbReference type="Proteomes" id="UP000184038">
    <property type="component" value="Unassembled WGS sequence"/>
</dbReference>